<evidence type="ECO:0000256" key="3">
    <source>
        <dbReference type="ARBA" id="ARBA00022989"/>
    </source>
</evidence>
<accession>A0A7T0BTA7</accession>
<dbReference type="NCBIfam" id="TIGR01974">
    <property type="entry name" value="NDH_I_L"/>
    <property type="match status" value="1"/>
</dbReference>
<feature type="transmembrane region" description="Helical" evidence="6">
    <location>
        <begin position="81"/>
        <end position="105"/>
    </location>
</feature>
<protein>
    <submittedName>
        <fullName evidence="9">NADH-quinone oxidoreductase subunit L</fullName>
    </submittedName>
</protein>
<dbReference type="PRINTS" id="PR01434">
    <property type="entry name" value="NADHDHGNASE5"/>
</dbReference>
<evidence type="ECO:0000313" key="10">
    <source>
        <dbReference type="Proteomes" id="UP000594688"/>
    </source>
</evidence>
<keyword evidence="2 5" id="KW-0812">Transmembrane</keyword>
<dbReference type="GO" id="GO:0012505">
    <property type="term" value="C:endomembrane system"/>
    <property type="evidence" value="ECO:0007669"/>
    <property type="project" value="UniProtKB-SubCell"/>
</dbReference>
<feature type="transmembrane region" description="Helical" evidence="6">
    <location>
        <begin position="459"/>
        <end position="481"/>
    </location>
</feature>
<evidence type="ECO:0000259" key="8">
    <source>
        <dbReference type="Pfam" id="PF00662"/>
    </source>
</evidence>
<keyword evidence="3 6" id="KW-1133">Transmembrane helix</keyword>
<dbReference type="GO" id="GO:0015990">
    <property type="term" value="P:electron transport coupled proton transport"/>
    <property type="evidence" value="ECO:0007669"/>
    <property type="project" value="TreeGrafter"/>
</dbReference>
<reference evidence="9 10" key="1">
    <citation type="submission" date="2020-02" db="EMBL/GenBank/DDBJ databases">
        <title>Genomic and physiological characterization of two novel Nitrospinaceae genera.</title>
        <authorList>
            <person name="Mueller A.J."/>
            <person name="Jung M.-Y."/>
            <person name="Strachan C.R."/>
            <person name="Herbold C.W."/>
            <person name="Kirkegaard R.H."/>
            <person name="Daims H."/>
        </authorList>
    </citation>
    <scope>NUCLEOTIDE SEQUENCE [LARGE SCALE GENOMIC DNA]</scope>
    <source>
        <strain evidence="9">EB</strain>
    </source>
</reference>
<feature type="transmembrane region" description="Helical" evidence="6">
    <location>
        <begin position="253"/>
        <end position="271"/>
    </location>
</feature>
<feature type="transmembrane region" description="Helical" evidence="6">
    <location>
        <begin position="378"/>
        <end position="397"/>
    </location>
</feature>
<evidence type="ECO:0000256" key="5">
    <source>
        <dbReference type="RuleBase" id="RU000320"/>
    </source>
</evidence>
<feature type="transmembrane region" description="Helical" evidence="6">
    <location>
        <begin position="604"/>
        <end position="622"/>
    </location>
</feature>
<feature type="transmembrane region" description="Helical" evidence="6">
    <location>
        <begin position="144"/>
        <end position="162"/>
    </location>
</feature>
<evidence type="ECO:0000313" key="9">
    <source>
        <dbReference type="EMBL" id="QPJ60523.1"/>
    </source>
</evidence>
<dbReference type="GO" id="GO:0016020">
    <property type="term" value="C:membrane"/>
    <property type="evidence" value="ECO:0007669"/>
    <property type="project" value="UniProtKB-SubCell"/>
</dbReference>
<feature type="transmembrane region" description="Helical" evidence="6">
    <location>
        <begin position="311"/>
        <end position="333"/>
    </location>
</feature>
<feature type="transmembrane region" description="Helical" evidence="6">
    <location>
        <begin position="339"/>
        <end position="357"/>
    </location>
</feature>
<dbReference type="InterPro" id="IPR001516">
    <property type="entry name" value="Proton_antipo_N"/>
</dbReference>
<feature type="domain" description="NADH-Ubiquinone oxidoreductase (complex I) chain 5 N-terminal" evidence="8">
    <location>
        <begin position="71"/>
        <end position="121"/>
    </location>
</feature>
<feature type="transmembrane region" description="Helical" evidence="6">
    <location>
        <begin position="277"/>
        <end position="299"/>
    </location>
</feature>
<sequence length="623" mass="68303">MFSLAWLILILPMLGFIFLSWYGDRLPKTLAGLIGCATVGASFLVTLLMLAGLLVKNPAERVGNLQVAYNWLHMESFKLDLAILVDPLSVFMLIIITGVGFLIHVYSMGYMKDDPEYARFFSYLNLFIFSMALLVLAADFFFLIVGWAMVGLASYLLIGFWTHKTSAVLAARKAFVMNVIGDVGMVIAAFIIFENFGSISYLEVFAAAPSKFMENDVTILLITFFLLVGAFAKSAQIPLHTWLPDAMEGPTPVSALIHAATMVTAGVYLVARCNVLYMLAPYTLFLIASVGVITALFAGAMGMVQYDIKRVIAYSTMSQLGYMFLAVGVGVFSVGMFHLMTHAFFKACLFLGAGSVIHSMHEEQDIRKMGGLAQPMPMTFATFLIASLALSAFPLTAGFYSKDAIIMHSYFSDYGNFVFWGLAILGAGMTGFYTFRLFFYTFLGKSRTPDAHPHESPMVMVGPLIILAGLSLVAGPMAGWVDGFLAPVFGGDVPHAPHDGLMEAAAITISLLGIVSAVGLYQTGKNNLEFAKTMGAPLYDLMYNKFYVDELYDLLLAKPMRVIGKFLEQRAEREGIDMAVDMVGDQVREGSQQISFLQSGKVRWYAFNTVAGLILVLIFVIFL</sequence>
<dbReference type="Proteomes" id="UP000594688">
    <property type="component" value="Chromosome"/>
</dbReference>
<evidence type="ECO:0000256" key="1">
    <source>
        <dbReference type="ARBA" id="ARBA00004127"/>
    </source>
</evidence>
<feature type="domain" description="NADH:quinone oxidoreductase/Mrp antiporter transmembrane" evidence="7">
    <location>
        <begin position="137"/>
        <end position="420"/>
    </location>
</feature>
<comment type="subcellular location">
    <subcellularLocation>
        <location evidence="1">Endomembrane system</location>
        <topology evidence="1">Multi-pass membrane protein</topology>
    </subcellularLocation>
    <subcellularLocation>
        <location evidence="5">Membrane</location>
        <topology evidence="5">Multi-pass membrane protein</topology>
    </subcellularLocation>
</comment>
<organism evidence="9 10">
    <name type="scientific">Candidatus Nitronauta litoralis</name>
    <dbReference type="NCBI Taxonomy" id="2705533"/>
    <lineage>
        <taxon>Bacteria</taxon>
        <taxon>Pseudomonadati</taxon>
        <taxon>Nitrospinota/Tectimicrobiota group</taxon>
        <taxon>Nitrospinota</taxon>
        <taxon>Nitrospinia</taxon>
        <taxon>Nitrospinales</taxon>
        <taxon>Nitrospinaceae</taxon>
        <taxon>Candidatus Nitronauta</taxon>
    </lineage>
</organism>
<feature type="transmembrane region" description="Helical" evidence="6">
    <location>
        <begin position="174"/>
        <end position="193"/>
    </location>
</feature>
<evidence type="ECO:0000256" key="2">
    <source>
        <dbReference type="ARBA" id="ARBA00022692"/>
    </source>
</evidence>
<evidence type="ECO:0000256" key="6">
    <source>
        <dbReference type="SAM" id="Phobius"/>
    </source>
</evidence>
<dbReference type="InterPro" id="IPR018393">
    <property type="entry name" value="NADHpl_OxRdtase_5_subgr"/>
</dbReference>
<feature type="transmembrane region" description="Helical" evidence="6">
    <location>
        <begin position="501"/>
        <end position="521"/>
    </location>
</feature>
<feature type="transmembrane region" description="Helical" evidence="6">
    <location>
        <begin position="117"/>
        <end position="138"/>
    </location>
</feature>
<dbReference type="Pfam" id="PF00361">
    <property type="entry name" value="Proton_antipo_M"/>
    <property type="match status" value="1"/>
</dbReference>
<feature type="transmembrane region" description="Helical" evidence="6">
    <location>
        <begin position="213"/>
        <end position="232"/>
    </location>
</feature>
<dbReference type="InterPro" id="IPR003945">
    <property type="entry name" value="NU5C-like"/>
</dbReference>
<dbReference type="InterPro" id="IPR001750">
    <property type="entry name" value="ND/Mrp_TM"/>
</dbReference>
<feature type="transmembrane region" description="Helical" evidence="6">
    <location>
        <begin position="417"/>
        <end position="439"/>
    </location>
</feature>
<dbReference type="Pfam" id="PF00662">
    <property type="entry name" value="Proton_antipo_N"/>
    <property type="match status" value="1"/>
</dbReference>
<dbReference type="PRINTS" id="PR01435">
    <property type="entry name" value="NPOXDRDTASE5"/>
</dbReference>
<dbReference type="GO" id="GO:0008137">
    <property type="term" value="F:NADH dehydrogenase (ubiquinone) activity"/>
    <property type="evidence" value="ECO:0007669"/>
    <property type="project" value="InterPro"/>
</dbReference>
<name>A0A7T0BTA7_9BACT</name>
<feature type="transmembrane region" description="Helical" evidence="6">
    <location>
        <begin position="30"/>
        <end position="55"/>
    </location>
</feature>
<dbReference type="GO" id="GO:0042773">
    <property type="term" value="P:ATP synthesis coupled electron transport"/>
    <property type="evidence" value="ECO:0007669"/>
    <property type="project" value="InterPro"/>
</dbReference>
<dbReference type="AlphaFoldDB" id="A0A7T0BTA7"/>
<gene>
    <name evidence="9" type="primary">nuoL</name>
    <name evidence="9" type="ORF">G3M70_00900</name>
</gene>
<proteinExistence type="predicted"/>
<evidence type="ECO:0000256" key="4">
    <source>
        <dbReference type="ARBA" id="ARBA00023136"/>
    </source>
</evidence>
<keyword evidence="4 6" id="KW-0472">Membrane</keyword>
<dbReference type="GO" id="GO:0003954">
    <property type="term" value="F:NADH dehydrogenase activity"/>
    <property type="evidence" value="ECO:0007669"/>
    <property type="project" value="TreeGrafter"/>
</dbReference>
<dbReference type="Gene3D" id="1.20.5.2700">
    <property type="match status" value="1"/>
</dbReference>
<feature type="transmembrane region" description="Helical" evidence="6">
    <location>
        <begin position="6"/>
        <end position="23"/>
    </location>
</feature>
<dbReference type="PANTHER" id="PTHR42829">
    <property type="entry name" value="NADH-UBIQUINONE OXIDOREDUCTASE CHAIN 5"/>
    <property type="match status" value="1"/>
</dbReference>
<dbReference type="EMBL" id="CP048685">
    <property type="protein sequence ID" value="QPJ60523.1"/>
    <property type="molecule type" value="Genomic_DNA"/>
</dbReference>
<dbReference type="KEGG" id="nli:G3M70_00900"/>
<dbReference type="NCBIfam" id="NF005141">
    <property type="entry name" value="PRK06590.1"/>
    <property type="match status" value="1"/>
</dbReference>
<evidence type="ECO:0000259" key="7">
    <source>
        <dbReference type="Pfam" id="PF00361"/>
    </source>
</evidence>
<dbReference type="PANTHER" id="PTHR42829:SF2">
    <property type="entry name" value="NADH-UBIQUINONE OXIDOREDUCTASE CHAIN 5"/>
    <property type="match status" value="1"/>
</dbReference>